<protein>
    <submittedName>
        <fullName evidence="3">Thioredoxin domain-containing protein</fullName>
    </submittedName>
</protein>
<dbReference type="PANTHER" id="PTHR19991">
    <property type="entry name" value="L 2 01289"/>
    <property type="match status" value="1"/>
</dbReference>
<keyword evidence="2" id="KW-0732">Signal</keyword>
<organism evidence="3 4">
    <name type="scientific">Caerostris darwini</name>
    <dbReference type="NCBI Taxonomy" id="1538125"/>
    <lineage>
        <taxon>Eukaryota</taxon>
        <taxon>Metazoa</taxon>
        <taxon>Ecdysozoa</taxon>
        <taxon>Arthropoda</taxon>
        <taxon>Chelicerata</taxon>
        <taxon>Arachnida</taxon>
        <taxon>Araneae</taxon>
        <taxon>Araneomorphae</taxon>
        <taxon>Entelegynae</taxon>
        <taxon>Araneoidea</taxon>
        <taxon>Araneidae</taxon>
        <taxon>Caerostris</taxon>
    </lineage>
</organism>
<gene>
    <name evidence="3" type="primary">TP02_0602</name>
    <name evidence="3" type="ORF">CDAR_64681</name>
</gene>
<keyword evidence="1" id="KW-0472">Membrane</keyword>
<proteinExistence type="predicted"/>
<feature type="signal peptide" evidence="2">
    <location>
        <begin position="1"/>
        <end position="18"/>
    </location>
</feature>
<feature type="transmembrane region" description="Helical" evidence="1">
    <location>
        <begin position="264"/>
        <end position="287"/>
    </location>
</feature>
<dbReference type="CDD" id="cd02961">
    <property type="entry name" value="PDI_a_family"/>
    <property type="match status" value="1"/>
</dbReference>
<reference evidence="3 4" key="1">
    <citation type="submission" date="2021-06" db="EMBL/GenBank/DDBJ databases">
        <title>Caerostris darwini draft genome.</title>
        <authorList>
            <person name="Kono N."/>
            <person name="Arakawa K."/>
        </authorList>
    </citation>
    <scope>NUCLEOTIDE SEQUENCE [LARGE SCALE GENOMIC DNA]</scope>
</reference>
<accession>A0AAV4N117</accession>
<dbReference type="Pfam" id="PF13848">
    <property type="entry name" value="Thioredoxin_6"/>
    <property type="match status" value="1"/>
</dbReference>
<evidence type="ECO:0000313" key="3">
    <source>
        <dbReference type="EMBL" id="GIX77555.1"/>
    </source>
</evidence>
<keyword evidence="4" id="KW-1185">Reference proteome</keyword>
<feature type="chain" id="PRO_5043685815" evidence="2">
    <location>
        <begin position="19"/>
        <end position="296"/>
    </location>
</feature>
<dbReference type="InterPro" id="IPR036249">
    <property type="entry name" value="Thioredoxin-like_sf"/>
</dbReference>
<dbReference type="PANTHER" id="PTHR19991:SF2">
    <property type="entry name" value="GH08893P"/>
    <property type="match status" value="1"/>
</dbReference>
<keyword evidence="1" id="KW-1133">Transmembrane helix</keyword>
<comment type="caution">
    <text evidence="3">The sequence shown here is derived from an EMBL/GenBank/DDBJ whole genome shotgun (WGS) entry which is preliminary data.</text>
</comment>
<dbReference type="SUPFAM" id="SSF52833">
    <property type="entry name" value="Thioredoxin-like"/>
    <property type="match status" value="2"/>
</dbReference>
<dbReference type="Gene3D" id="3.40.30.10">
    <property type="entry name" value="Glutaredoxin"/>
    <property type="match status" value="2"/>
</dbReference>
<evidence type="ECO:0000256" key="2">
    <source>
        <dbReference type="SAM" id="SignalP"/>
    </source>
</evidence>
<sequence length="296" mass="33292">MYLFILFLCITGTGIVFGDESKTVDEVEEFDKILRDENGLVVLFTQSCCACTDCVEAEVLVGGLSKELEDSLGLLVVRLKDPILKARYGIKKVPALAYIRNNKTALYDGKFELETLYSWLQDNRQPSTVDLDDSSFEHLTQAASGATTGDWLVMFHDGTCCKNREMIKLENAGIKLRNKVNVASVNTHLAPETAERFNVNTCPHIILFRHQKMYRFSLPDITTKTLRTFAESFYKNSKAESVPIPPSSFDKFLDKTIQFCNDHWHSLIIILAATTVCTALFMICATIKPPTHTKSD</sequence>
<dbReference type="EMBL" id="BPLQ01001022">
    <property type="protein sequence ID" value="GIX77555.1"/>
    <property type="molecule type" value="Genomic_DNA"/>
</dbReference>
<evidence type="ECO:0000313" key="4">
    <source>
        <dbReference type="Proteomes" id="UP001054837"/>
    </source>
</evidence>
<dbReference type="Proteomes" id="UP001054837">
    <property type="component" value="Unassembled WGS sequence"/>
</dbReference>
<evidence type="ECO:0000256" key="1">
    <source>
        <dbReference type="SAM" id="Phobius"/>
    </source>
</evidence>
<name>A0AAV4N117_9ARAC</name>
<dbReference type="AlphaFoldDB" id="A0AAV4N117"/>
<keyword evidence="1" id="KW-0812">Transmembrane</keyword>